<comment type="caution">
    <text evidence="2">The sequence shown here is derived from an EMBL/GenBank/DDBJ whole genome shotgun (WGS) entry which is preliminary data.</text>
</comment>
<evidence type="ECO:0000313" key="3">
    <source>
        <dbReference type="Proteomes" id="UP001415857"/>
    </source>
</evidence>
<keyword evidence="3" id="KW-1185">Reference proteome</keyword>
<evidence type="ECO:0000256" key="1">
    <source>
        <dbReference type="SAM" id="MobiDB-lite"/>
    </source>
</evidence>
<feature type="compositionally biased region" description="Basic residues" evidence="1">
    <location>
        <begin position="23"/>
        <end position="33"/>
    </location>
</feature>
<feature type="compositionally biased region" description="Low complexity" evidence="1">
    <location>
        <begin position="11"/>
        <end position="21"/>
    </location>
</feature>
<reference evidence="2 3" key="1">
    <citation type="journal article" date="2024" name="Plant J.">
        <title>Genome sequences and population genomics reveal climatic adaptation and genomic divergence between two closely related sweetgum species.</title>
        <authorList>
            <person name="Xu W.Q."/>
            <person name="Ren C.Q."/>
            <person name="Zhang X.Y."/>
            <person name="Comes H.P."/>
            <person name="Liu X.H."/>
            <person name="Li Y.G."/>
            <person name="Kettle C.J."/>
            <person name="Jalonen R."/>
            <person name="Gaisberger H."/>
            <person name="Ma Y.Z."/>
            <person name="Qiu Y.X."/>
        </authorList>
    </citation>
    <scope>NUCLEOTIDE SEQUENCE [LARGE SCALE GENOMIC DNA]</scope>
    <source>
        <strain evidence="2">Hangzhou</strain>
    </source>
</reference>
<feature type="compositionally biased region" description="Polar residues" evidence="1">
    <location>
        <begin position="40"/>
        <end position="52"/>
    </location>
</feature>
<feature type="region of interest" description="Disordered" evidence="1">
    <location>
        <begin position="1"/>
        <end position="72"/>
    </location>
</feature>
<sequence length="197" mass="22544">MEALKSSFLCPTPFLPKSPSSKPRPKPIPKNKPKPAILFSSVTPDPWSLSSGNHNKPKPISKNPKKPLSDDNARRIIKAKAQYLSALRRNQGSRAQTPRWIKRTPEQMVQYLQDDRKGHLYGKHVVAAIRIVRSLSGKAEGSYDMREVMGSFVTKLTFREMCTVLKEQKGWRQVRDFFAWMKLQVGFLLNFAIFSFL</sequence>
<gene>
    <name evidence="2" type="ORF">L1049_002443</name>
</gene>
<dbReference type="Proteomes" id="UP001415857">
    <property type="component" value="Unassembled WGS sequence"/>
</dbReference>
<name>A0AAP0NJW4_LIQFO</name>
<dbReference type="EMBL" id="JBBPBK010000013">
    <property type="protein sequence ID" value="KAK9272074.1"/>
    <property type="molecule type" value="Genomic_DNA"/>
</dbReference>
<dbReference type="AlphaFoldDB" id="A0AAP0NJW4"/>
<feature type="compositionally biased region" description="Basic residues" evidence="1">
    <location>
        <begin position="55"/>
        <end position="65"/>
    </location>
</feature>
<evidence type="ECO:0000313" key="2">
    <source>
        <dbReference type="EMBL" id="KAK9272074.1"/>
    </source>
</evidence>
<accession>A0AAP0NJW4</accession>
<proteinExistence type="predicted"/>
<organism evidence="2 3">
    <name type="scientific">Liquidambar formosana</name>
    <name type="common">Formosan gum</name>
    <dbReference type="NCBI Taxonomy" id="63359"/>
    <lineage>
        <taxon>Eukaryota</taxon>
        <taxon>Viridiplantae</taxon>
        <taxon>Streptophyta</taxon>
        <taxon>Embryophyta</taxon>
        <taxon>Tracheophyta</taxon>
        <taxon>Spermatophyta</taxon>
        <taxon>Magnoliopsida</taxon>
        <taxon>eudicotyledons</taxon>
        <taxon>Gunneridae</taxon>
        <taxon>Pentapetalae</taxon>
        <taxon>Saxifragales</taxon>
        <taxon>Altingiaceae</taxon>
        <taxon>Liquidambar</taxon>
    </lineage>
</organism>
<protein>
    <submittedName>
        <fullName evidence="2">Uncharacterized protein</fullName>
    </submittedName>
</protein>